<gene>
    <name evidence="2" type="ORF">ACHFJ0_04995</name>
</gene>
<sequence>MIDAQAFGAELAGIVKAATAPILSRLEALEKRLDAMPDPVNGKDADPEHVAGIVMGQMKVELDALRNAVDAIQIPELPDLPDFTALIDAAVKEIPAPKDGEPGPRGETGPAGRDGLDVKDLFRADGGHLIAVMSDGTTKDLGQYVGKDGTDGRDGNPGRDGTDGTDGKSFEEFTVIVDGERPVLRFQRDGVTKDVPIPGIVYRGVWGDGGHVAGDAVSFGGNVWIAKRATAEKPAEGGDWQLAVRKGRDGKDGEMKAPKPNGPVGLRGR</sequence>
<evidence type="ECO:0000313" key="2">
    <source>
        <dbReference type="EMBL" id="MFH5773587.1"/>
    </source>
</evidence>
<feature type="compositionally biased region" description="Basic and acidic residues" evidence="1">
    <location>
        <begin position="246"/>
        <end position="257"/>
    </location>
</feature>
<evidence type="ECO:0000256" key="1">
    <source>
        <dbReference type="SAM" id="MobiDB-lite"/>
    </source>
</evidence>
<dbReference type="Proteomes" id="UP001609376">
    <property type="component" value="Unassembled WGS sequence"/>
</dbReference>
<dbReference type="RefSeq" id="WP_395132445.1">
    <property type="nucleotide sequence ID" value="NZ_JBIMPR010000003.1"/>
</dbReference>
<feature type="region of interest" description="Disordered" evidence="1">
    <location>
        <begin position="94"/>
        <end position="115"/>
    </location>
</feature>
<name>A0ABW7LHI8_9RHOB</name>
<evidence type="ECO:0000313" key="3">
    <source>
        <dbReference type="Proteomes" id="UP001609376"/>
    </source>
</evidence>
<evidence type="ECO:0008006" key="4">
    <source>
        <dbReference type="Google" id="ProtNLM"/>
    </source>
</evidence>
<proteinExistence type="predicted"/>
<protein>
    <recommendedName>
        <fullName evidence="4">Collagen-like protein</fullName>
    </recommendedName>
</protein>
<feature type="region of interest" description="Disordered" evidence="1">
    <location>
        <begin position="140"/>
        <end position="168"/>
    </location>
</feature>
<accession>A0ABW7LHI8</accession>
<keyword evidence="3" id="KW-1185">Reference proteome</keyword>
<feature type="compositionally biased region" description="Basic and acidic residues" evidence="1">
    <location>
        <begin position="95"/>
        <end position="104"/>
    </location>
</feature>
<feature type="region of interest" description="Disordered" evidence="1">
    <location>
        <begin position="235"/>
        <end position="269"/>
    </location>
</feature>
<comment type="caution">
    <text evidence="2">The sequence shown here is derived from an EMBL/GenBank/DDBJ whole genome shotgun (WGS) entry which is preliminary data.</text>
</comment>
<reference evidence="2 3" key="1">
    <citation type="submission" date="2024-10" db="EMBL/GenBank/DDBJ databases">
        <title>Paracoccus drimophilus sp. nov., a novel bacterium from corn roots in Hunan.</title>
        <authorList>
            <person name="Li X."/>
        </authorList>
    </citation>
    <scope>NUCLEOTIDE SEQUENCE [LARGE SCALE GENOMIC DNA]</scope>
    <source>
        <strain evidence="2 3">NGMCC 1.201697</strain>
    </source>
</reference>
<feature type="compositionally biased region" description="Basic and acidic residues" evidence="1">
    <location>
        <begin position="148"/>
        <end position="168"/>
    </location>
</feature>
<dbReference type="EMBL" id="JBIMPR010000003">
    <property type="protein sequence ID" value="MFH5773587.1"/>
    <property type="molecule type" value="Genomic_DNA"/>
</dbReference>
<organism evidence="2 3">
    <name type="scientific">Paracoccus broussonetiae subsp. drimophilus</name>
    <dbReference type="NCBI Taxonomy" id="3373869"/>
    <lineage>
        <taxon>Bacteria</taxon>
        <taxon>Pseudomonadati</taxon>
        <taxon>Pseudomonadota</taxon>
        <taxon>Alphaproteobacteria</taxon>
        <taxon>Rhodobacterales</taxon>
        <taxon>Paracoccaceae</taxon>
        <taxon>Paracoccus</taxon>
        <taxon>Paracoccus broussonetiae</taxon>
    </lineage>
</organism>